<comment type="subcellular location">
    <subcellularLocation>
        <location evidence="1 5 6">Nucleus</location>
    </subcellularLocation>
</comment>
<evidence type="ECO:0000256" key="2">
    <source>
        <dbReference type="ARBA" id="ARBA00023125"/>
    </source>
</evidence>
<name>A0A444V0R8_ACIRT</name>
<dbReference type="SMART" id="SM00389">
    <property type="entry name" value="HOX"/>
    <property type="match status" value="1"/>
</dbReference>
<dbReference type="InterPro" id="IPR009057">
    <property type="entry name" value="Homeodomain-like_sf"/>
</dbReference>
<dbReference type="EMBL" id="SCEB01003917">
    <property type="protein sequence ID" value="RXM93974.1"/>
    <property type="molecule type" value="Genomic_DNA"/>
</dbReference>
<proteinExistence type="predicted"/>
<dbReference type="GO" id="GO:0000981">
    <property type="term" value="F:DNA-binding transcription factor activity, RNA polymerase II-specific"/>
    <property type="evidence" value="ECO:0007669"/>
    <property type="project" value="InterPro"/>
</dbReference>
<dbReference type="InterPro" id="IPR017970">
    <property type="entry name" value="Homeobox_CS"/>
</dbReference>
<feature type="DNA-binding region" description="Homeobox" evidence="5">
    <location>
        <begin position="138"/>
        <end position="169"/>
    </location>
</feature>
<evidence type="ECO:0000256" key="6">
    <source>
        <dbReference type="RuleBase" id="RU000682"/>
    </source>
</evidence>
<gene>
    <name evidence="9" type="ORF">EOD39_18505</name>
</gene>
<feature type="domain" description="Homeobox" evidence="8">
    <location>
        <begin position="136"/>
        <end position="168"/>
    </location>
</feature>
<dbReference type="Proteomes" id="UP000289886">
    <property type="component" value="Unassembled WGS sequence"/>
</dbReference>
<evidence type="ECO:0000256" key="7">
    <source>
        <dbReference type="SAM" id="MobiDB-lite"/>
    </source>
</evidence>
<dbReference type="CDD" id="cd00086">
    <property type="entry name" value="homeodomain"/>
    <property type="match status" value="1"/>
</dbReference>
<evidence type="ECO:0000313" key="9">
    <source>
        <dbReference type="EMBL" id="RXM93974.1"/>
    </source>
</evidence>
<dbReference type="SUPFAM" id="SSF46689">
    <property type="entry name" value="Homeodomain-like"/>
    <property type="match status" value="1"/>
</dbReference>
<evidence type="ECO:0000259" key="8">
    <source>
        <dbReference type="PROSITE" id="PS50071"/>
    </source>
</evidence>
<sequence length="229" mass="25317">MDHNIPGPFLFNNTLSQLSTDSKAPVCQYSVQNSFYKLHPSSSLHCQLQPGTPHGISDILSRPVMGGPSGTLLSGYSHMGGFGTAPTPGVYYNRDYAPSMGGYSKPGGEFPAKGRTGGCWSEAGYDWRAGREQCGNRPERARLAYSLGMSESQVKVWFQNRRTKWRKKSGSEPSSTQRAGPDQAVSENEVEDDEYNKPLDPDEDDEKIRLLLRKHRGAFSVLRLGPHHL</sequence>
<comment type="caution">
    <text evidence="9">The sequence shown here is derived from an EMBL/GenBank/DDBJ whole genome shotgun (WGS) entry which is preliminary data.</text>
</comment>
<dbReference type="InterPro" id="IPR050394">
    <property type="entry name" value="Homeobox_NK-like"/>
</dbReference>
<dbReference type="InterPro" id="IPR001356">
    <property type="entry name" value="HD"/>
</dbReference>
<evidence type="ECO:0000256" key="1">
    <source>
        <dbReference type="ARBA" id="ARBA00004123"/>
    </source>
</evidence>
<accession>A0A444V0R8</accession>
<dbReference type="GO" id="GO:0030154">
    <property type="term" value="P:cell differentiation"/>
    <property type="evidence" value="ECO:0007669"/>
    <property type="project" value="TreeGrafter"/>
</dbReference>
<evidence type="ECO:0000256" key="4">
    <source>
        <dbReference type="ARBA" id="ARBA00023242"/>
    </source>
</evidence>
<protein>
    <submittedName>
        <fullName evidence="9">Homeobox protein Nkx-6.3</fullName>
    </submittedName>
</protein>
<evidence type="ECO:0000256" key="3">
    <source>
        <dbReference type="ARBA" id="ARBA00023155"/>
    </source>
</evidence>
<dbReference type="PANTHER" id="PTHR24340">
    <property type="entry name" value="HOMEOBOX PROTEIN NKX"/>
    <property type="match status" value="1"/>
</dbReference>
<dbReference type="AlphaFoldDB" id="A0A444V0R8"/>
<organism evidence="9 10">
    <name type="scientific">Acipenser ruthenus</name>
    <name type="common">Sterlet sturgeon</name>
    <dbReference type="NCBI Taxonomy" id="7906"/>
    <lineage>
        <taxon>Eukaryota</taxon>
        <taxon>Metazoa</taxon>
        <taxon>Chordata</taxon>
        <taxon>Craniata</taxon>
        <taxon>Vertebrata</taxon>
        <taxon>Euteleostomi</taxon>
        <taxon>Actinopterygii</taxon>
        <taxon>Chondrostei</taxon>
        <taxon>Acipenseriformes</taxon>
        <taxon>Acipenseridae</taxon>
        <taxon>Acipenser</taxon>
    </lineage>
</organism>
<dbReference type="Pfam" id="PF00046">
    <property type="entry name" value="Homeodomain"/>
    <property type="match status" value="1"/>
</dbReference>
<reference evidence="9 10" key="1">
    <citation type="submission" date="2019-01" db="EMBL/GenBank/DDBJ databases">
        <title>Draft Genome and Complete Hox-Cluster Characterization of the Sterlet Sturgeon (Acipenser ruthenus).</title>
        <authorList>
            <person name="Wei Q."/>
        </authorList>
    </citation>
    <scope>NUCLEOTIDE SEQUENCE [LARGE SCALE GENOMIC DNA]</scope>
    <source>
        <strain evidence="9">WHYD16114868_AA</strain>
        <tissue evidence="9">Blood</tissue>
    </source>
</reference>
<evidence type="ECO:0000256" key="5">
    <source>
        <dbReference type="PROSITE-ProRule" id="PRU00108"/>
    </source>
</evidence>
<evidence type="ECO:0000313" key="10">
    <source>
        <dbReference type="Proteomes" id="UP000289886"/>
    </source>
</evidence>
<dbReference type="PROSITE" id="PS00027">
    <property type="entry name" value="HOMEOBOX_1"/>
    <property type="match status" value="1"/>
</dbReference>
<dbReference type="PANTHER" id="PTHR24340:SF115">
    <property type="entry name" value="HOMEOBOX PROTEIN NKX-6.3"/>
    <property type="match status" value="1"/>
</dbReference>
<dbReference type="Gene3D" id="1.10.10.60">
    <property type="entry name" value="Homeodomain-like"/>
    <property type="match status" value="1"/>
</dbReference>
<dbReference type="InterPro" id="IPR000047">
    <property type="entry name" value="HTH_motif"/>
</dbReference>
<keyword evidence="4 5" id="KW-0539">Nucleus</keyword>
<keyword evidence="3 5" id="KW-0371">Homeobox</keyword>
<dbReference type="PRINTS" id="PR00031">
    <property type="entry name" value="HTHREPRESSR"/>
</dbReference>
<dbReference type="GO" id="GO:0005634">
    <property type="term" value="C:nucleus"/>
    <property type="evidence" value="ECO:0007669"/>
    <property type="project" value="UniProtKB-SubCell"/>
</dbReference>
<keyword evidence="10" id="KW-1185">Reference proteome</keyword>
<keyword evidence="2 5" id="KW-0238">DNA-binding</keyword>
<dbReference type="GO" id="GO:0000978">
    <property type="term" value="F:RNA polymerase II cis-regulatory region sequence-specific DNA binding"/>
    <property type="evidence" value="ECO:0007669"/>
    <property type="project" value="TreeGrafter"/>
</dbReference>
<dbReference type="PROSITE" id="PS50071">
    <property type="entry name" value="HOMEOBOX_2"/>
    <property type="match status" value="1"/>
</dbReference>
<feature type="region of interest" description="Disordered" evidence="7">
    <location>
        <begin position="163"/>
        <end position="204"/>
    </location>
</feature>